<proteinExistence type="predicted"/>
<accession>A0AAV4MNZ5</accession>
<dbReference type="Proteomes" id="UP001054945">
    <property type="component" value="Unassembled WGS sequence"/>
</dbReference>
<gene>
    <name evidence="1" type="ORF">CEXT_277121</name>
</gene>
<reference evidence="1 2" key="1">
    <citation type="submission" date="2021-06" db="EMBL/GenBank/DDBJ databases">
        <title>Caerostris extrusa draft genome.</title>
        <authorList>
            <person name="Kono N."/>
            <person name="Arakawa K."/>
        </authorList>
    </citation>
    <scope>NUCLEOTIDE SEQUENCE [LARGE SCALE GENOMIC DNA]</scope>
</reference>
<name>A0AAV4MNZ5_CAEEX</name>
<evidence type="ECO:0000313" key="1">
    <source>
        <dbReference type="EMBL" id="GIX74093.1"/>
    </source>
</evidence>
<organism evidence="1 2">
    <name type="scientific">Caerostris extrusa</name>
    <name type="common">Bark spider</name>
    <name type="synonym">Caerostris bankana</name>
    <dbReference type="NCBI Taxonomy" id="172846"/>
    <lineage>
        <taxon>Eukaryota</taxon>
        <taxon>Metazoa</taxon>
        <taxon>Ecdysozoa</taxon>
        <taxon>Arthropoda</taxon>
        <taxon>Chelicerata</taxon>
        <taxon>Arachnida</taxon>
        <taxon>Araneae</taxon>
        <taxon>Araneomorphae</taxon>
        <taxon>Entelegynae</taxon>
        <taxon>Araneoidea</taxon>
        <taxon>Araneidae</taxon>
        <taxon>Caerostris</taxon>
    </lineage>
</organism>
<keyword evidence="2" id="KW-1185">Reference proteome</keyword>
<protein>
    <submittedName>
        <fullName evidence="1">Uncharacterized protein</fullName>
    </submittedName>
</protein>
<sequence>MSNKKENSAIYFPNPIHPEKRKKNHSFLLNLPYSKSAFYSRTPSEPTYLEQSFQWKIYFKQNGLARPVEAARASYFRRFPAPRPGINGVSHCRQTIRDAGQSMIPQRRLRTLTAFCLGASSPKMANPDLLLGPRGIVAGNGDVRNEDGFFYW</sequence>
<dbReference type="EMBL" id="BPLR01002471">
    <property type="protein sequence ID" value="GIX74093.1"/>
    <property type="molecule type" value="Genomic_DNA"/>
</dbReference>
<evidence type="ECO:0000313" key="2">
    <source>
        <dbReference type="Proteomes" id="UP001054945"/>
    </source>
</evidence>
<comment type="caution">
    <text evidence="1">The sequence shown here is derived from an EMBL/GenBank/DDBJ whole genome shotgun (WGS) entry which is preliminary data.</text>
</comment>
<dbReference type="AlphaFoldDB" id="A0AAV4MNZ5"/>